<dbReference type="Pfam" id="PF06082">
    <property type="entry name" value="YjbH"/>
    <property type="match status" value="1"/>
</dbReference>
<keyword evidence="2" id="KW-1185">Reference proteome</keyword>
<gene>
    <name evidence="1" type="ORF">FGM01_12245</name>
</gene>
<dbReference type="EMBL" id="VHSF01000003">
    <property type="protein sequence ID" value="TRO64555.1"/>
    <property type="molecule type" value="Genomic_DNA"/>
</dbReference>
<dbReference type="Proteomes" id="UP000315131">
    <property type="component" value="Unassembled WGS sequence"/>
</dbReference>
<organism evidence="1 2">
    <name type="scientific">Christiangramia sabulilitoris</name>
    <dbReference type="NCBI Taxonomy" id="2583991"/>
    <lineage>
        <taxon>Bacteria</taxon>
        <taxon>Pseudomonadati</taxon>
        <taxon>Bacteroidota</taxon>
        <taxon>Flavobacteriia</taxon>
        <taxon>Flavobacteriales</taxon>
        <taxon>Flavobacteriaceae</taxon>
        <taxon>Christiangramia</taxon>
    </lineage>
</organism>
<evidence type="ECO:0000313" key="1">
    <source>
        <dbReference type="EMBL" id="TRO64555.1"/>
    </source>
</evidence>
<protein>
    <submittedName>
        <fullName evidence="1">YjbH domain-containing protein</fullName>
    </submittedName>
</protein>
<name>A0A550I0S8_9FLAO</name>
<comment type="caution">
    <text evidence="1">The sequence shown here is derived from an EMBL/GenBank/DDBJ whole genome shotgun (WGS) entry which is preliminary data.</text>
</comment>
<dbReference type="InterPro" id="IPR010344">
    <property type="entry name" value="YbjH"/>
</dbReference>
<accession>A0A550I0S8</accession>
<dbReference type="AlphaFoldDB" id="A0A550I0S8"/>
<reference evidence="1 2" key="1">
    <citation type="submission" date="2019-06" db="EMBL/GenBank/DDBJ databases">
        <title>Gramella sabulilitoris sp. nov., isolated from a marine sand.</title>
        <authorList>
            <person name="Yoon J.-H."/>
        </authorList>
    </citation>
    <scope>NUCLEOTIDE SEQUENCE [LARGE SCALE GENOMIC DNA]</scope>
    <source>
        <strain evidence="1 2">HSMS-1</strain>
    </source>
</reference>
<sequence length="362" mass="41923">MLGMNAQQLKEELGQAGFENVLINDGEDSLKILFEYREFRQPAHSMRYASLVLGREMEEANNVTYIPQYHNVPMGSYSGGTYQFNALSPQHRDYFRENNQVFKNYRWSFRLQPEIVSRFGYYEDPFETKFNIILDTRIYLARGLSLQTGITVPVSNNLDNHGMKLRAAPSMLHYFAQPVNSHFISLSAGTFYNDRYGLDLEYRYARLDSPWSFGLAGGVTGFYRLYGLEYYNEPMDDLYAVADVEWRTGIEHTSLKLTAGQFLYEDKGVRLDLIKQFAAAELGLFAARTENGTTGGFQFAFALFPGKILRGKKMELRTTEEFRWEYTYNNESPVAQQFRIGMPRLADLLRNYNEAWINKLIN</sequence>
<dbReference type="OrthoDB" id="928790at2"/>
<proteinExistence type="predicted"/>
<evidence type="ECO:0000313" key="2">
    <source>
        <dbReference type="Proteomes" id="UP000315131"/>
    </source>
</evidence>